<feature type="region of interest" description="Disordered" evidence="1">
    <location>
        <begin position="1"/>
        <end position="28"/>
    </location>
</feature>
<dbReference type="EMBL" id="OW152824">
    <property type="protein sequence ID" value="CAH2040905.1"/>
    <property type="molecule type" value="Genomic_DNA"/>
</dbReference>
<evidence type="ECO:0000313" key="2">
    <source>
        <dbReference type="EMBL" id="CAH2040905.1"/>
    </source>
</evidence>
<reference evidence="2" key="1">
    <citation type="submission" date="2022-03" db="EMBL/GenBank/DDBJ databases">
        <authorList>
            <person name="Martin H S."/>
        </authorList>
    </citation>
    <scope>NUCLEOTIDE SEQUENCE</scope>
</reference>
<evidence type="ECO:0000313" key="3">
    <source>
        <dbReference type="Proteomes" id="UP000837857"/>
    </source>
</evidence>
<dbReference type="Proteomes" id="UP000837857">
    <property type="component" value="Chromosome 12"/>
</dbReference>
<organism evidence="2 3">
    <name type="scientific">Iphiclides podalirius</name>
    <name type="common">scarce swallowtail</name>
    <dbReference type="NCBI Taxonomy" id="110791"/>
    <lineage>
        <taxon>Eukaryota</taxon>
        <taxon>Metazoa</taxon>
        <taxon>Ecdysozoa</taxon>
        <taxon>Arthropoda</taxon>
        <taxon>Hexapoda</taxon>
        <taxon>Insecta</taxon>
        <taxon>Pterygota</taxon>
        <taxon>Neoptera</taxon>
        <taxon>Endopterygota</taxon>
        <taxon>Lepidoptera</taxon>
        <taxon>Glossata</taxon>
        <taxon>Ditrysia</taxon>
        <taxon>Papilionoidea</taxon>
        <taxon>Papilionidae</taxon>
        <taxon>Papilioninae</taxon>
        <taxon>Iphiclides</taxon>
    </lineage>
</organism>
<feature type="non-terminal residue" evidence="2">
    <location>
        <position position="1"/>
    </location>
</feature>
<evidence type="ECO:0000256" key="1">
    <source>
        <dbReference type="SAM" id="MobiDB-lite"/>
    </source>
</evidence>
<keyword evidence="3" id="KW-1185">Reference proteome</keyword>
<protein>
    <submittedName>
        <fullName evidence="2">Uncharacterized protein</fullName>
    </submittedName>
</protein>
<accession>A0ABN8HTE0</accession>
<name>A0ABN8HTE0_9NEOP</name>
<sequence length="155" mass="17078">MEHMSHAASAVGPPAERGPPGQPPRDTAMARHLDEKGREIRDSIMEEIVPWQCHIPTSIKIKGLNRCGIGSSFTILRRAWEAVCAASRRSYLAESQRRRHLASRQYPAAVSSDDTADYENQPSADTEGRSCANRLANIDSIANGALPIIRQSERC</sequence>
<gene>
    <name evidence="2" type="ORF">IPOD504_LOCUS2890</name>
</gene>
<feature type="region of interest" description="Disordered" evidence="1">
    <location>
        <begin position="96"/>
        <end position="128"/>
    </location>
</feature>
<proteinExistence type="predicted"/>